<accession>A0A316YGQ8</accession>
<dbReference type="AlphaFoldDB" id="A0A316YGQ8"/>
<evidence type="ECO:0000256" key="1">
    <source>
        <dbReference type="SAM" id="SignalP"/>
    </source>
</evidence>
<sequence>MLLTSLTSLLCGTVLPLQAMALTIRYPGSFYDADAAARSRRAEITPGIVERDTRPDHANVSYTVTYSDKVVPVGVCNPRNFLQYVIDYGCARDSNDVSCKTKAEWPCDYVDDTKVGRNGWNPTDVGQAQVRNCTMGILANFNTSMAPPGGQASHTHANFMKDLIVKAIESPMQVDGGKTSIVPMPHGNGEHGGKKGNGRNVTAYQVPNAITVQGFATTNGTLERTALDTITMMVECPQVIKEEKSTCDIVGPLSSLASTIGANKIATGTFSTFIGVPAVGGAGCQ</sequence>
<evidence type="ECO:0000313" key="3">
    <source>
        <dbReference type="Proteomes" id="UP000245768"/>
    </source>
</evidence>
<dbReference type="GeneID" id="37047313"/>
<keyword evidence="1" id="KW-0732">Signal</keyword>
<dbReference type="EMBL" id="KZ819642">
    <property type="protein sequence ID" value="PWN86925.1"/>
    <property type="molecule type" value="Genomic_DNA"/>
</dbReference>
<keyword evidence="3" id="KW-1185">Reference proteome</keyword>
<organism evidence="2 3">
    <name type="scientific">Acaromyces ingoldii</name>
    <dbReference type="NCBI Taxonomy" id="215250"/>
    <lineage>
        <taxon>Eukaryota</taxon>
        <taxon>Fungi</taxon>
        <taxon>Dikarya</taxon>
        <taxon>Basidiomycota</taxon>
        <taxon>Ustilaginomycotina</taxon>
        <taxon>Exobasidiomycetes</taxon>
        <taxon>Exobasidiales</taxon>
        <taxon>Cryptobasidiaceae</taxon>
        <taxon>Acaromyces</taxon>
    </lineage>
</organism>
<proteinExistence type="predicted"/>
<gene>
    <name evidence="2" type="ORF">FA10DRAFT_304788</name>
</gene>
<dbReference type="InParanoid" id="A0A316YGQ8"/>
<protein>
    <submittedName>
        <fullName evidence="2">Uncharacterized protein</fullName>
    </submittedName>
</protein>
<reference evidence="2 3" key="1">
    <citation type="journal article" date="2018" name="Mol. Biol. Evol.">
        <title>Broad Genomic Sampling Reveals a Smut Pathogenic Ancestry of the Fungal Clade Ustilaginomycotina.</title>
        <authorList>
            <person name="Kijpornyongpan T."/>
            <person name="Mondo S.J."/>
            <person name="Barry K."/>
            <person name="Sandor L."/>
            <person name="Lee J."/>
            <person name="Lipzen A."/>
            <person name="Pangilinan J."/>
            <person name="LaButti K."/>
            <person name="Hainaut M."/>
            <person name="Henrissat B."/>
            <person name="Grigoriev I.V."/>
            <person name="Spatafora J.W."/>
            <person name="Aime M.C."/>
        </authorList>
    </citation>
    <scope>NUCLEOTIDE SEQUENCE [LARGE SCALE GENOMIC DNA]</scope>
    <source>
        <strain evidence="2 3">MCA 4198</strain>
    </source>
</reference>
<dbReference type="Proteomes" id="UP000245768">
    <property type="component" value="Unassembled WGS sequence"/>
</dbReference>
<feature type="signal peptide" evidence="1">
    <location>
        <begin position="1"/>
        <end position="21"/>
    </location>
</feature>
<feature type="chain" id="PRO_5016303426" evidence="1">
    <location>
        <begin position="22"/>
        <end position="285"/>
    </location>
</feature>
<dbReference type="RefSeq" id="XP_025374123.1">
    <property type="nucleotide sequence ID" value="XM_025525397.1"/>
</dbReference>
<name>A0A316YGQ8_9BASI</name>
<evidence type="ECO:0000313" key="2">
    <source>
        <dbReference type="EMBL" id="PWN86925.1"/>
    </source>
</evidence>